<dbReference type="EMBL" id="CP039345">
    <property type="protein sequence ID" value="QCD78877.1"/>
    <property type="molecule type" value="Genomic_DNA"/>
</dbReference>
<dbReference type="Pfam" id="PF20073">
    <property type="entry name" value="DUF6469"/>
    <property type="match status" value="1"/>
</dbReference>
<sequence length="398" mass="46112">MDGETSCTKHNSDDFDFTNSIFSWSIDDILDENLFKNKVEKIELSFESIDHYLGSFFNPLLEETRAQICSSMEILYKAPYAEVISPINNSVVKRLYKLEIKSWKSRFHHHGESYKASPDDILVLADYKPENVKELKRVGRMWSSVSVMLRLQMIDFEVLMNKTVFLVFLTNVSLNRRIWDAFRIPRNLKVIEQILCNRDKDDFSYQEILSELNESQNKAISACLSGLNCNHNSAVKLIWGPPGTGKTKTLATLLFVLLKMNYRVLVCAPTNVAIKELASRVVTLVKEANSKRYGDLFCPMGELLLFGSNERLKIGEDIRDIYWDYRVKQLKECFSSPTGFIPCLESMIYLLKNCALCWLQLEKEERERKTFLEFLRERVRSQALLLKDTSDAERLRSG</sequence>
<evidence type="ECO:0000259" key="1">
    <source>
        <dbReference type="Pfam" id="PF13086"/>
    </source>
</evidence>
<dbReference type="SUPFAM" id="SSF52540">
    <property type="entry name" value="P-loop containing nucleoside triphosphate hydrolases"/>
    <property type="match status" value="1"/>
</dbReference>
<dbReference type="Proteomes" id="UP000501690">
    <property type="component" value="Linkage Group LG1"/>
</dbReference>
<proteinExistence type="predicted"/>
<feature type="domain" description="DNA2/NAM7 helicase helicase" evidence="1">
    <location>
        <begin position="211"/>
        <end position="335"/>
    </location>
</feature>
<dbReference type="InterPro" id="IPR045529">
    <property type="entry name" value="DUF6469"/>
</dbReference>
<protein>
    <submittedName>
        <fullName evidence="3">Regulator of nonsense transcripts 1</fullName>
    </submittedName>
</protein>
<gene>
    <name evidence="3" type="ORF">DEO72_LG1g2513</name>
</gene>
<dbReference type="InterPro" id="IPR045055">
    <property type="entry name" value="DNA2/NAM7-like"/>
</dbReference>
<dbReference type="PANTHER" id="PTHR10887:SF515">
    <property type="entry name" value="P-LOOP CONTAINING NUCLEOSIDE TRIPHOSPHATE HYDROLASES SUPERFAMILY PROTEIN"/>
    <property type="match status" value="1"/>
</dbReference>
<accession>A0A4D6KSY4</accession>
<keyword evidence="4" id="KW-1185">Reference proteome</keyword>
<organism evidence="3 4">
    <name type="scientific">Vigna unguiculata</name>
    <name type="common">Cowpea</name>
    <dbReference type="NCBI Taxonomy" id="3917"/>
    <lineage>
        <taxon>Eukaryota</taxon>
        <taxon>Viridiplantae</taxon>
        <taxon>Streptophyta</taxon>
        <taxon>Embryophyta</taxon>
        <taxon>Tracheophyta</taxon>
        <taxon>Spermatophyta</taxon>
        <taxon>Magnoliopsida</taxon>
        <taxon>eudicotyledons</taxon>
        <taxon>Gunneridae</taxon>
        <taxon>Pentapetalae</taxon>
        <taxon>rosids</taxon>
        <taxon>fabids</taxon>
        <taxon>Fabales</taxon>
        <taxon>Fabaceae</taxon>
        <taxon>Papilionoideae</taxon>
        <taxon>50 kb inversion clade</taxon>
        <taxon>NPAAA clade</taxon>
        <taxon>indigoferoid/millettioid clade</taxon>
        <taxon>Phaseoleae</taxon>
        <taxon>Vigna</taxon>
    </lineage>
</organism>
<dbReference type="Gene3D" id="3.40.50.300">
    <property type="entry name" value="P-loop containing nucleotide triphosphate hydrolases"/>
    <property type="match status" value="1"/>
</dbReference>
<evidence type="ECO:0000313" key="3">
    <source>
        <dbReference type="EMBL" id="QCD78877.1"/>
    </source>
</evidence>
<feature type="domain" description="DUF6469" evidence="2">
    <location>
        <begin position="79"/>
        <end position="147"/>
    </location>
</feature>
<dbReference type="PANTHER" id="PTHR10887">
    <property type="entry name" value="DNA2/NAM7 HELICASE FAMILY"/>
    <property type="match status" value="1"/>
</dbReference>
<name>A0A4D6KSY4_VIGUN</name>
<reference evidence="3 4" key="1">
    <citation type="submission" date="2019-04" db="EMBL/GenBank/DDBJ databases">
        <title>An improved genome assembly and genetic linkage map for asparagus bean, Vigna unguiculata ssp. sesquipedialis.</title>
        <authorList>
            <person name="Xia Q."/>
            <person name="Zhang R."/>
            <person name="Dong Y."/>
        </authorList>
    </citation>
    <scope>NUCLEOTIDE SEQUENCE [LARGE SCALE GENOMIC DNA]</scope>
    <source>
        <tissue evidence="3">Leaf</tissue>
    </source>
</reference>
<evidence type="ECO:0000259" key="2">
    <source>
        <dbReference type="Pfam" id="PF20073"/>
    </source>
</evidence>
<evidence type="ECO:0000313" key="4">
    <source>
        <dbReference type="Proteomes" id="UP000501690"/>
    </source>
</evidence>
<dbReference type="GO" id="GO:0004386">
    <property type="term" value="F:helicase activity"/>
    <property type="evidence" value="ECO:0007669"/>
    <property type="project" value="InterPro"/>
</dbReference>
<dbReference type="AlphaFoldDB" id="A0A4D6KSY4"/>
<dbReference type="InterPro" id="IPR027417">
    <property type="entry name" value="P-loop_NTPase"/>
</dbReference>
<dbReference type="Pfam" id="PF13086">
    <property type="entry name" value="AAA_11"/>
    <property type="match status" value="1"/>
</dbReference>
<dbReference type="InterPro" id="IPR041677">
    <property type="entry name" value="DNA2/NAM7_AAA_11"/>
</dbReference>